<evidence type="ECO:0000256" key="1">
    <source>
        <dbReference type="SAM" id="MobiDB-lite"/>
    </source>
</evidence>
<dbReference type="InterPro" id="IPR056119">
    <property type="entry name" value="DUF7702"/>
</dbReference>
<dbReference type="AlphaFoldDB" id="A0AAX6ML30"/>
<name>A0AAX6ML30_9PEZI</name>
<reference evidence="4 5" key="1">
    <citation type="journal article" date="2024" name="Front Chem Biol">
        <title>Unveiling the potential of Daldinia eschscholtzii MFLUCC 19-0629 through bioactivity and bioinformatics studies for enhanced sustainable agriculture production.</title>
        <authorList>
            <person name="Brooks S."/>
            <person name="Weaver J.A."/>
            <person name="Klomchit A."/>
            <person name="Alharthi S.A."/>
            <person name="Onlamun T."/>
            <person name="Nurani R."/>
            <person name="Vong T.K."/>
            <person name="Alberti F."/>
            <person name="Greco C."/>
        </authorList>
    </citation>
    <scope>NUCLEOTIDE SEQUENCE [LARGE SCALE GENOMIC DNA]</scope>
    <source>
        <strain evidence="4">MFLUCC 19-0629</strain>
    </source>
</reference>
<feature type="transmembrane region" description="Helical" evidence="2">
    <location>
        <begin position="39"/>
        <end position="58"/>
    </location>
</feature>
<gene>
    <name evidence="4" type="ORF">Daesc_005188</name>
</gene>
<keyword evidence="5" id="KW-1185">Reference proteome</keyword>
<organism evidence="4 5">
    <name type="scientific">Daldinia eschscholtzii</name>
    <dbReference type="NCBI Taxonomy" id="292717"/>
    <lineage>
        <taxon>Eukaryota</taxon>
        <taxon>Fungi</taxon>
        <taxon>Dikarya</taxon>
        <taxon>Ascomycota</taxon>
        <taxon>Pezizomycotina</taxon>
        <taxon>Sordariomycetes</taxon>
        <taxon>Xylariomycetidae</taxon>
        <taxon>Xylariales</taxon>
        <taxon>Hypoxylaceae</taxon>
        <taxon>Daldinia</taxon>
    </lineage>
</organism>
<feature type="transmembrane region" description="Helical" evidence="2">
    <location>
        <begin position="183"/>
        <end position="200"/>
    </location>
</feature>
<dbReference type="Proteomes" id="UP001369815">
    <property type="component" value="Unassembled WGS sequence"/>
</dbReference>
<keyword evidence="2" id="KW-0812">Transmembrane</keyword>
<keyword evidence="2" id="KW-1133">Transmembrane helix</keyword>
<feature type="transmembrane region" description="Helical" evidence="2">
    <location>
        <begin position="70"/>
        <end position="92"/>
    </location>
</feature>
<feature type="domain" description="DUF7702" evidence="3">
    <location>
        <begin position="3"/>
        <end position="246"/>
    </location>
</feature>
<proteinExistence type="predicted"/>
<evidence type="ECO:0000256" key="2">
    <source>
        <dbReference type="SAM" id="Phobius"/>
    </source>
</evidence>
<protein>
    <recommendedName>
        <fullName evidence="3">DUF7702 domain-containing protein</fullName>
    </recommendedName>
</protein>
<evidence type="ECO:0000259" key="3">
    <source>
        <dbReference type="Pfam" id="PF24800"/>
    </source>
</evidence>
<keyword evidence="2" id="KW-0472">Membrane</keyword>
<sequence length="271" mass="29086">MALTEQNNISIAQIVIYIPSLFIAIWLAIRHGFGRNSGWLYLIIFSLARIIGAAMQLATIPDPTNLSLRVGAATLQSVGLSPLIMVQLALLGRAAGSIRKSTATLVNEKRIRLINLLVLVSMILGSIGGSESGHSLAETGKYKVSSLSQAGTGLMIAAFVLLVFSTAFLATQMPYMEAQEKRLVLAVGVSLPFLLVRLAYSAESLYGNNPAFNQVTGDINIQLGMSVIMEMAVVAVVEGVGMTLDKKTKYTAQQSEQSEQSETEYEMGPSK</sequence>
<feature type="region of interest" description="Disordered" evidence="1">
    <location>
        <begin position="249"/>
        <end position="271"/>
    </location>
</feature>
<feature type="transmembrane region" description="Helical" evidence="2">
    <location>
        <begin position="220"/>
        <end position="240"/>
    </location>
</feature>
<evidence type="ECO:0000313" key="5">
    <source>
        <dbReference type="Proteomes" id="UP001369815"/>
    </source>
</evidence>
<dbReference type="PANTHER" id="PTHR42109:SF2">
    <property type="entry name" value="INTEGRAL MEMBRANE PROTEIN"/>
    <property type="match status" value="1"/>
</dbReference>
<dbReference type="EMBL" id="JBANMG010000005">
    <property type="protein sequence ID" value="KAK6952891.1"/>
    <property type="molecule type" value="Genomic_DNA"/>
</dbReference>
<comment type="caution">
    <text evidence="4">The sequence shown here is derived from an EMBL/GenBank/DDBJ whole genome shotgun (WGS) entry which is preliminary data.</text>
</comment>
<dbReference type="PANTHER" id="PTHR42109">
    <property type="entry name" value="UNPLACED GENOMIC SCAFFOLD UM_SCAF_CONTIG_1.265, WHOLE GENOME SHOTGUN SEQUENCE"/>
    <property type="match status" value="1"/>
</dbReference>
<dbReference type="Pfam" id="PF24800">
    <property type="entry name" value="DUF7702"/>
    <property type="match status" value="1"/>
</dbReference>
<accession>A0AAX6ML30</accession>
<feature type="transmembrane region" description="Helical" evidence="2">
    <location>
        <begin position="113"/>
        <end position="130"/>
    </location>
</feature>
<feature type="transmembrane region" description="Helical" evidence="2">
    <location>
        <begin position="6"/>
        <end position="27"/>
    </location>
</feature>
<evidence type="ECO:0000313" key="4">
    <source>
        <dbReference type="EMBL" id="KAK6952891.1"/>
    </source>
</evidence>
<feature type="transmembrane region" description="Helical" evidence="2">
    <location>
        <begin position="150"/>
        <end position="171"/>
    </location>
</feature>